<evidence type="ECO:0000256" key="1">
    <source>
        <dbReference type="ARBA" id="ARBA00010088"/>
    </source>
</evidence>
<dbReference type="GO" id="GO:0072330">
    <property type="term" value="P:monocarboxylic acid biosynthetic process"/>
    <property type="evidence" value="ECO:0007669"/>
    <property type="project" value="UniProtKB-ARBA"/>
</dbReference>
<evidence type="ECO:0008006" key="8">
    <source>
        <dbReference type="Google" id="ProtNLM"/>
    </source>
</evidence>
<keyword evidence="3" id="KW-1133">Transmembrane helix</keyword>
<keyword evidence="7" id="KW-1185">Reference proteome</keyword>
<sequence length="579" mass="65048">MEEKRLLGDFVEKSKSRQRRTKHWLIFPLVVLLGVLTIKNRLKTCPSPPNSEYLQYEGESISWERCGNLEGIPVECSRIDVPMDQFNQNNPEDKTFSIPIIRMRGQNATQNILLNPGGPGGSGISLIYHGGPQLKTLIGEGFHLVSFDPRGVNSSTPQISCYPDVATRQRLSPVRSRNIEADSPEVFAWTQNYVKTCIDTVGEHLGYVNTPQVAADMNSILDALGQKDMFYYGFSYGTIIGQTYAAMFPERSRRIIIDGVANNFEWYGEGFEGASSLVNTDAVLDGFFDECIKAGQEYCSLARLVDSKEELNDLVMSKLEELQQQPLSIYIDNTSYGLLTYDDIWYNGFFIALYSPKKWAGLAKDIYNLILGNATDSFLAYSSGAQEWSVDDTNSVVELNDGLLTGPGYWPQDRQSILDHMLLLFNASMFDAWQDKIFYQRQQWTLPKTHSFTPPKTVKTAHPILIMSTTYDPVCPIIAAHAANEAFEGSQIVEAKGYGHCTVVVPSVCVSKHLRAYLYEGKLPDGYTKCEGDSPYFTNPEKGSSYVAQKVFDNSDDREIHLAQMELALNWEFRAPHLT</sequence>
<reference evidence="6" key="1">
    <citation type="submission" date="2022-11" db="EMBL/GenBank/DDBJ databases">
        <authorList>
            <person name="Petersen C."/>
        </authorList>
    </citation>
    <scope>NUCLEOTIDE SEQUENCE</scope>
    <source>
        <strain evidence="6">IBT 30069</strain>
    </source>
</reference>
<feature type="domain" description="AB hydrolase-1" evidence="4">
    <location>
        <begin position="112"/>
        <end position="266"/>
    </location>
</feature>
<reference evidence="6" key="2">
    <citation type="journal article" date="2023" name="IMA Fungus">
        <title>Comparative genomic study of the Penicillium genus elucidates a diverse pangenome and 15 lateral gene transfer events.</title>
        <authorList>
            <person name="Petersen C."/>
            <person name="Sorensen T."/>
            <person name="Nielsen M.R."/>
            <person name="Sondergaard T.E."/>
            <person name="Sorensen J.L."/>
            <person name="Fitzpatrick D.A."/>
            <person name="Frisvad J.C."/>
            <person name="Nielsen K.L."/>
        </authorList>
    </citation>
    <scope>NUCLEOTIDE SEQUENCE</scope>
    <source>
        <strain evidence="6">IBT 30069</strain>
    </source>
</reference>
<comment type="similarity">
    <text evidence="1">Belongs to the peptidase S33 family.</text>
</comment>
<dbReference type="EMBL" id="JAPQKH010000007">
    <property type="protein sequence ID" value="KAJ5087910.1"/>
    <property type="molecule type" value="Genomic_DNA"/>
</dbReference>
<dbReference type="AlphaFoldDB" id="A0A9W9EU64"/>
<dbReference type="Proteomes" id="UP001149165">
    <property type="component" value="Unassembled WGS sequence"/>
</dbReference>
<dbReference type="InterPro" id="IPR029058">
    <property type="entry name" value="AB_hydrolase_fold"/>
</dbReference>
<feature type="transmembrane region" description="Helical" evidence="3">
    <location>
        <begin position="21"/>
        <end position="38"/>
    </location>
</feature>
<dbReference type="SUPFAM" id="SSF53474">
    <property type="entry name" value="alpha/beta-Hydrolases"/>
    <property type="match status" value="1"/>
</dbReference>
<evidence type="ECO:0000313" key="6">
    <source>
        <dbReference type="EMBL" id="KAJ5087910.1"/>
    </source>
</evidence>
<keyword evidence="2" id="KW-0378">Hydrolase</keyword>
<dbReference type="InterPro" id="IPR000073">
    <property type="entry name" value="AB_hydrolase_1"/>
</dbReference>
<dbReference type="InterPro" id="IPR051601">
    <property type="entry name" value="Serine_prot/Carboxylest_S33"/>
</dbReference>
<keyword evidence="3" id="KW-0472">Membrane</keyword>
<evidence type="ECO:0000256" key="2">
    <source>
        <dbReference type="ARBA" id="ARBA00022801"/>
    </source>
</evidence>
<dbReference type="GO" id="GO:0016787">
    <property type="term" value="F:hydrolase activity"/>
    <property type="evidence" value="ECO:0007669"/>
    <property type="project" value="UniProtKB-KW"/>
</dbReference>
<accession>A0A9W9EU64</accession>
<dbReference type="Gene3D" id="3.40.50.1820">
    <property type="entry name" value="alpha/beta hydrolase"/>
    <property type="match status" value="1"/>
</dbReference>
<evidence type="ECO:0000313" key="7">
    <source>
        <dbReference type="Proteomes" id="UP001149165"/>
    </source>
</evidence>
<name>A0A9W9EU64_9EURO</name>
<dbReference type="Pfam" id="PF00561">
    <property type="entry name" value="Abhydrolase_1"/>
    <property type="match status" value="1"/>
</dbReference>
<dbReference type="InterPro" id="IPR013595">
    <property type="entry name" value="Pept_S33_TAP-like_C"/>
</dbReference>
<evidence type="ECO:0000259" key="5">
    <source>
        <dbReference type="Pfam" id="PF08386"/>
    </source>
</evidence>
<comment type="caution">
    <text evidence="6">The sequence shown here is derived from an EMBL/GenBank/DDBJ whole genome shotgun (WGS) entry which is preliminary data.</text>
</comment>
<keyword evidence="3" id="KW-0812">Transmembrane</keyword>
<dbReference type="PANTHER" id="PTHR43248:SF25">
    <property type="entry name" value="AB HYDROLASE-1 DOMAIN-CONTAINING PROTEIN-RELATED"/>
    <property type="match status" value="1"/>
</dbReference>
<dbReference type="PANTHER" id="PTHR43248">
    <property type="entry name" value="2-SUCCINYL-6-HYDROXY-2,4-CYCLOHEXADIENE-1-CARBOXYLATE SYNTHASE"/>
    <property type="match status" value="1"/>
</dbReference>
<protein>
    <recommendedName>
        <fullName evidence="8">AB hydrolase-1 domain-containing protein</fullName>
    </recommendedName>
</protein>
<evidence type="ECO:0000256" key="3">
    <source>
        <dbReference type="SAM" id="Phobius"/>
    </source>
</evidence>
<dbReference type="OrthoDB" id="425534at2759"/>
<feature type="domain" description="Peptidase S33 tripeptidyl aminopeptidase-like C-terminal" evidence="5">
    <location>
        <begin position="442"/>
        <end position="530"/>
    </location>
</feature>
<proteinExistence type="inferred from homology"/>
<dbReference type="GO" id="GO:0017000">
    <property type="term" value="P:antibiotic biosynthetic process"/>
    <property type="evidence" value="ECO:0007669"/>
    <property type="project" value="UniProtKB-ARBA"/>
</dbReference>
<dbReference type="Pfam" id="PF08386">
    <property type="entry name" value="Abhydrolase_4"/>
    <property type="match status" value="1"/>
</dbReference>
<evidence type="ECO:0000259" key="4">
    <source>
        <dbReference type="Pfam" id="PF00561"/>
    </source>
</evidence>
<gene>
    <name evidence="6" type="ORF">N7456_011526</name>
</gene>
<organism evidence="6 7">
    <name type="scientific">Penicillium angulare</name>
    <dbReference type="NCBI Taxonomy" id="116970"/>
    <lineage>
        <taxon>Eukaryota</taxon>
        <taxon>Fungi</taxon>
        <taxon>Dikarya</taxon>
        <taxon>Ascomycota</taxon>
        <taxon>Pezizomycotina</taxon>
        <taxon>Eurotiomycetes</taxon>
        <taxon>Eurotiomycetidae</taxon>
        <taxon>Eurotiales</taxon>
        <taxon>Aspergillaceae</taxon>
        <taxon>Penicillium</taxon>
    </lineage>
</organism>